<comment type="caution">
    <text evidence="1">The sequence shown here is derived from an EMBL/GenBank/DDBJ whole genome shotgun (WGS) entry which is preliminary data.</text>
</comment>
<sequence length="79" mass="8868">MLYPSAKGGATRETHKIHPRLHQIQSGFGRIKGEKTLVELSREYGVHPNTLLKGKLTLLEKGAELFEPPNKERIPEAHS</sequence>
<organism evidence="1 2">
    <name type="scientific">Hydrogenibacillus schlegelii</name>
    <name type="common">Bacillus schlegelii</name>
    <dbReference type="NCBI Taxonomy" id="1484"/>
    <lineage>
        <taxon>Bacteria</taxon>
        <taxon>Bacillati</taxon>
        <taxon>Bacillota</taxon>
        <taxon>Bacilli</taxon>
        <taxon>Bacillales</taxon>
        <taxon>Bacillales Family X. Incertae Sedis</taxon>
        <taxon>Hydrogenibacillus</taxon>
    </lineage>
</organism>
<evidence type="ECO:0000313" key="1">
    <source>
        <dbReference type="EMBL" id="PTQ50807.1"/>
    </source>
</evidence>
<protein>
    <recommendedName>
        <fullName evidence="3">Mobile element protein</fullName>
    </recommendedName>
</protein>
<accession>A0A2T5G3P6</accession>
<dbReference type="Proteomes" id="UP000244180">
    <property type="component" value="Unassembled WGS sequence"/>
</dbReference>
<dbReference type="EMBL" id="PEBV01000072">
    <property type="protein sequence ID" value="PTQ50807.1"/>
    <property type="molecule type" value="Genomic_DNA"/>
</dbReference>
<proteinExistence type="predicted"/>
<evidence type="ECO:0008006" key="3">
    <source>
        <dbReference type="Google" id="ProtNLM"/>
    </source>
</evidence>
<name>A0A2T5G3P6_HYDSH</name>
<dbReference type="AlphaFoldDB" id="A0A2T5G3P6"/>
<reference evidence="1 2" key="1">
    <citation type="submission" date="2017-08" db="EMBL/GenBank/DDBJ databases">
        <title>Burning lignite coal seam in the remote Altai Mountains harbors a hydrogen-driven thermophilic microbial community.</title>
        <authorList>
            <person name="Kadnikov V.V."/>
            <person name="Mardanov A.V."/>
            <person name="Ivasenko D."/>
            <person name="Beletsky A.V."/>
            <person name="Karnachuk O.V."/>
            <person name="Ravin N.V."/>
        </authorList>
    </citation>
    <scope>NUCLEOTIDE SEQUENCE [LARGE SCALE GENOMIC DNA]</scope>
    <source>
        <strain evidence="1">AL33</strain>
    </source>
</reference>
<evidence type="ECO:0000313" key="2">
    <source>
        <dbReference type="Proteomes" id="UP000244180"/>
    </source>
</evidence>
<gene>
    <name evidence="1" type="ORF">HSCHL_2562</name>
</gene>